<evidence type="ECO:0000256" key="1">
    <source>
        <dbReference type="SAM" id="SignalP"/>
    </source>
</evidence>
<keyword evidence="1" id="KW-0732">Signal</keyword>
<dbReference type="KEGG" id="dmm:dnm_041690"/>
<name>A0A975BLY2_9BACT</name>
<gene>
    <name evidence="2" type="ORF">dnm_041690</name>
</gene>
<proteinExistence type="predicted"/>
<dbReference type="Proteomes" id="UP000663722">
    <property type="component" value="Chromosome"/>
</dbReference>
<feature type="signal peptide" evidence="1">
    <location>
        <begin position="1"/>
        <end position="30"/>
    </location>
</feature>
<sequence>MKSETSNLFRVLQVILVCLMFLAISNPVAAEETYQFERMWPTLQQPWYFMEGKIATDKHKFIYLLDFYYN</sequence>
<feature type="chain" id="PRO_5036857073" evidence="1">
    <location>
        <begin position="31"/>
        <end position="70"/>
    </location>
</feature>
<evidence type="ECO:0000313" key="3">
    <source>
        <dbReference type="Proteomes" id="UP000663722"/>
    </source>
</evidence>
<evidence type="ECO:0000313" key="2">
    <source>
        <dbReference type="EMBL" id="QTA88129.1"/>
    </source>
</evidence>
<accession>A0A975BLY2</accession>
<protein>
    <submittedName>
        <fullName evidence="2">Uncharacterized protein</fullName>
    </submittedName>
</protein>
<reference evidence="2" key="1">
    <citation type="journal article" date="2021" name="Microb. Physiol.">
        <title>Proteogenomic Insights into the Physiology of Marine, Sulfate-Reducing, Filamentous Desulfonema limicola and Desulfonema magnum.</title>
        <authorList>
            <person name="Schnaars V."/>
            <person name="Wohlbrand L."/>
            <person name="Scheve S."/>
            <person name="Hinrichs C."/>
            <person name="Reinhardt R."/>
            <person name="Rabus R."/>
        </authorList>
    </citation>
    <scope>NUCLEOTIDE SEQUENCE</scope>
    <source>
        <strain evidence="2">4be13</strain>
    </source>
</reference>
<dbReference type="EMBL" id="CP061800">
    <property type="protein sequence ID" value="QTA88129.1"/>
    <property type="molecule type" value="Genomic_DNA"/>
</dbReference>
<organism evidence="2 3">
    <name type="scientific">Desulfonema magnum</name>
    <dbReference type="NCBI Taxonomy" id="45655"/>
    <lineage>
        <taxon>Bacteria</taxon>
        <taxon>Pseudomonadati</taxon>
        <taxon>Thermodesulfobacteriota</taxon>
        <taxon>Desulfobacteria</taxon>
        <taxon>Desulfobacterales</taxon>
        <taxon>Desulfococcaceae</taxon>
        <taxon>Desulfonema</taxon>
    </lineage>
</organism>
<dbReference type="RefSeq" id="WP_207683031.1">
    <property type="nucleotide sequence ID" value="NZ_CP061800.1"/>
</dbReference>
<keyword evidence="3" id="KW-1185">Reference proteome</keyword>
<dbReference type="AlphaFoldDB" id="A0A975BLY2"/>